<comment type="function">
    <text evidence="7 10">This protein binds specifically to 23S rRNA; its binding is stimulated by other ribosomal proteins, e.g., L4, L17, and L20. It is important during the early stages of 50S assembly. It makes multiple contacts with different domains of the 23S rRNA in the assembled 50S subunit and ribosome.</text>
</comment>
<dbReference type="GO" id="GO:0019843">
    <property type="term" value="F:rRNA binding"/>
    <property type="evidence" value="ECO:0007669"/>
    <property type="project" value="UniProtKB-UniRule"/>
</dbReference>
<comment type="similarity">
    <text evidence="1 7 8">Belongs to the universal ribosomal protein uL22 family.</text>
</comment>
<evidence type="ECO:0000256" key="3">
    <source>
        <dbReference type="ARBA" id="ARBA00022884"/>
    </source>
</evidence>
<name>A0A136LX10_9BACT</name>
<evidence type="ECO:0000256" key="9">
    <source>
        <dbReference type="RuleBase" id="RU004006"/>
    </source>
</evidence>
<dbReference type="PANTHER" id="PTHR13501">
    <property type="entry name" value="CHLOROPLAST 50S RIBOSOMAL PROTEIN L22-RELATED"/>
    <property type="match status" value="1"/>
</dbReference>
<dbReference type="HAMAP" id="MF_01331_B">
    <property type="entry name" value="Ribosomal_uL22_B"/>
    <property type="match status" value="1"/>
</dbReference>
<dbReference type="InterPro" id="IPR036394">
    <property type="entry name" value="Ribosomal_uL22_sf"/>
</dbReference>
<comment type="caution">
    <text evidence="12">The sequence shown here is derived from an EMBL/GenBank/DDBJ whole genome shotgun (WGS) entry which is preliminary data.</text>
</comment>
<feature type="compositionally biased region" description="Low complexity" evidence="11">
    <location>
        <begin position="168"/>
        <end position="179"/>
    </location>
</feature>
<dbReference type="Gene3D" id="3.90.470.10">
    <property type="entry name" value="Ribosomal protein L22/L17"/>
    <property type="match status" value="1"/>
</dbReference>
<keyword evidence="3 7" id="KW-0694">RNA-binding</keyword>
<dbReference type="STRING" id="1617426.TR69_WS6001001180"/>
<dbReference type="SUPFAM" id="SSF54843">
    <property type="entry name" value="Ribosomal protein L22"/>
    <property type="match status" value="1"/>
</dbReference>
<dbReference type="AlphaFoldDB" id="A0A136LX10"/>
<dbReference type="GO" id="GO:0006412">
    <property type="term" value="P:translation"/>
    <property type="evidence" value="ECO:0007669"/>
    <property type="project" value="UniProtKB-UniRule"/>
</dbReference>
<comment type="subunit">
    <text evidence="7 9">Part of the 50S ribosomal subunit.</text>
</comment>
<evidence type="ECO:0000256" key="8">
    <source>
        <dbReference type="RuleBase" id="RU004005"/>
    </source>
</evidence>
<evidence type="ECO:0000313" key="12">
    <source>
        <dbReference type="EMBL" id="KXK26185.1"/>
    </source>
</evidence>
<evidence type="ECO:0000256" key="2">
    <source>
        <dbReference type="ARBA" id="ARBA00022730"/>
    </source>
</evidence>
<comment type="function">
    <text evidence="7">The globular domain of the protein is located near the polypeptide exit tunnel on the outside of the subunit, while an extended beta-hairpin is found that lines the wall of the exit tunnel in the center of the 70S ribosome.</text>
</comment>
<keyword evidence="2 7" id="KW-0699">rRNA-binding</keyword>
<dbReference type="InterPro" id="IPR001063">
    <property type="entry name" value="Ribosomal_uL22"/>
</dbReference>
<dbReference type="EMBL" id="JYNZ01000004">
    <property type="protein sequence ID" value="KXK26185.1"/>
    <property type="molecule type" value="Genomic_DNA"/>
</dbReference>
<evidence type="ECO:0000256" key="4">
    <source>
        <dbReference type="ARBA" id="ARBA00022980"/>
    </source>
</evidence>
<reference evidence="12 13" key="1">
    <citation type="submission" date="2015-02" db="EMBL/GenBank/DDBJ databases">
        <title>Improved understanding of the partial-nitritation anammox process through 23 genomes representing the majority of the microbial community.</title>
        <authorList>
            <person name="Speth D.R."/>
            <person name="In T Zandt M."/>
            <person name="Guerrero Cruz S."/>
            <person name="Jetten M.S."/>
            <person name="Dutilh B.E."/>
        </authorList>
    </citation>
    <scope>NUCLEOTIDE SEQUENCE [LARGE SCALE GENOMIC DNA]</scope>
    <source>
        <strain evidence="12">OLB20</strain>
    </source>
</reference>
<proteinExistence type="inferred from homology"/>
<organism evidence="12 13">
    <name type="scientific">candidate division WS6 bacterium OLB20</name>
    <dbReference type="NCBI Taxonomy" id="1617426"/>
    <lineage>
        <taxon>Bacteria</taxon>
        <taxon>Candidatus Dojkabacteria</taxon>
    </lineage>
</organism>
<evidence type="ECO:0000256" key="7">
    <source>
        <dbReference type="HAMAP-Rule" id="MF_01331"/>
    </source>
</evidence>
<dbReference type="GO" id="GO:0003735">
    <property type="term" value="F:structural constituent of ribosome"/>
    <property type="evidence" value="ECO:0007669"/>
    <property type="project" value="InterPro"/>
</dbReference>
<protein>
    <recommendedName>
        <fullName evidence="6 7">Large ribosomal subunit protein uL22</fullName>
    </recommendedName>
</protein>
<evidence type="ECO:0000313" key="13">
    <source>
        <dbReference type="Proteomes" id="UP000070457"/>
    </source>
</evidence>
<dbReference type="InterPro" id="IPR047867">
    <property type="entry name" value="Ribosomal_uL22_bac/org-type"/>
</dbReference>
<evidence type="ECO:0000256" key="6">
    <source>
        <dbReference type="ARBA" id="ARBA00035207"/>
    </source>
</evidence>
<evidence type="ECO:0000256" key="11">
    <source>
        <dbReference type="SAM" id="MobiDB-lite"/>
    </source>
</evidence>
<dbReference type="NCBIfam" id="TIGR01044">
    <property type="entry name" value="rplV_bact"/>
    <property type="match status" value="1"/>
</dbReference>
<sequence length="179" mass="19484">MSTIVYAKTKYVRRSARKIRLVADMIRGKNAQEALAMLQFVNKGAADEVTKTLASAMANAVHNNDMDKDTLVVSEVFINEAPTFRRGRAVSKGRYHKILKRNSHIIIGVSEPGAKKEDKKSVKAKAAPAAKKETKATAKKKETDKTAVKTEKKPAKAAAKPKAKSTGKKTSSTSKKSTK</sequence>
<evidence type="ECO:0000256" key="10">
    <source>
        <dbReference type="RuleBase" id="RU004008"/>
    </source>
</evidence>
<accession>A0A136LX10</accession>
<gene>
    <name evidence="7 12" type="primary">rplV</name>
    <name evidence="12" type="ORF">TR69_WS6001001180</name>
</gene>
<keyword evidence="5 7" id="KW-0687">Ribonucleoprotein</keyword>
<feature type="compositionally biased region" description="Basic and acidic residues" evidence="11">
    <location>
        <begin position="130"/>
        <end position="154"/>
    </location>
</feature>
<evidence type="ECO:0000256" key="1">
    <source>
        <dbReference type="ARBA" id="ARBA00009451"/>
    </source>
</evidence>
<dbReference type="PANTHER" id="PTHR13501:SF8">
    <property type="entry name" value="LARGE RIBOSOMAL SUBUNIT PROTEIN UL22M"/>
    <property type="match status" value="1"/>
</dbReference>
<dbReference type="InterPro" id="IPR005727">
    <property type="entry name" value="Ribosomal_uL22_bac/chlpt-type"/>
</dbReference>
<keyword evidence="4 7" id="KW-0689">Ribosomal protein</keyword>
<dbReference type="Pfam" id="PF00237">
    <property type="entry name" value="Ribosomal_L22"/>
    <property type="match status" value="1"/>
</dbReference>
<feature type="region of interest" description="Disordered" evidence="11">
    <location>
        <begin position="110"/>
        <end position="179"/>
    </location>
</feature>
<dbReference type="Proteomes" id="UP000070457">
    <property type="component" value="Unassembled WGS sequence"/>
</dbReference>
<evidence type="ECO:0000256" key="5">
    <source>
        <dbReference type="ARBA" id="ARBA00023274"/>
    </source>
</evidence>
<dbReference type="CDD" id="cd00336">
    <property type="entry name" value="Ribosomal_L22"/>
    <property type="match status" value="1"/>
</dbReference>
<dbReference type="GO" id="GO:0022625">
    <property type="term" value="C:cytosolic large ribosomal subunit"/>
    <property type="evidence" value="ECO:0007669"/>
    <property type="project" value="TreeGrafter"/>
</dbReference>